<name>A0ABR0X8N4_REHGL</name>
<dbReference type="PANTHER" id="PTHR19321">
    <property type="entry name" value="PROTEIN REGULATOR OF CYTOKINESIS 1 PRC1-RELATED"/>
    <property type="match status" value="1"/>
</dbReference>
<keyword evidence="5" id="KW-0175">Coiled coil</keyword>
<dbReference type="Gene3D" id="1.20.58.1520">
    <property type="match status" value="1"/>
</dbReference>
<keyword evidence="8" id="KW-1185">Reference proteome</keyword>
<dbReference type="InterPro" id="IPR007145">
    <property type="entry name" value="MAP65_Ase1_PRC1"/>
</dbReference>
<comment type="subcellular location">
    <subcellularLocation>
        <location evidence="1">Cytoplasm</location>
        <location evidence="1">Cytoskeleton</location>
    </subcellularLocation>
</comment>
<evidence type="ECO:0008006" key="9">
    <source>
        <dbReference type="Google" id="ProtNLM"/>
    </source>
</evidence>
<feature type="region of interest" description="Disordered" evidence="6">
    <location>
        <begin position="402"/>
        <end position="499"/>
    </location>
</feature>
<dbReference type="Proteomes" id="UP001318860">
    <property type="component" value="Unassembled WGS sequence"/>
</dbReference>
<keyword evidence="4" id="KW-0206">Cytoskeleton</keyword>
<feature type="coiled-coil region" evidence="5">
    <location>
        <begin position="238"/>
        <end position="265"/>
    </location>
</feature>
<reference evidence="7 8" key="1">
    <citation type="journal article" date="2021" name="Comput. Struct. Biotechnol. J.">
        <title>De novo genome assembly of the potent medicinal plant Rehmannia glutinosa using nanopore technology.</title>
        <authorList>
            <person name="Ma L."/>
            <person name="Dong C."/>
            <person name="Song C."/>
            <person name="Wang X."/>
            <person name="Zheng X."/>
            <person name="Niu Y."/>
            <person name="Chen S."/>
            <person name="Feng W."/>
        </authorList>
    </citation>
    <scope>NUCLEOTIDE SEQUENCE [LARGE SCALE GENOMIC DNA]</scope>
    <source>
        <strain evidence="7">DH-2019</strain>
    </source>
</reference>
<evidence type="ECO:0000313" key="7">
    <source>
        <dbReference type="EMBL" id="KAK6155814.1"/>
    </source>
</evidence>
<proteinExistence type="inferred from homology"/>
<evidence type="ECO:0000256" key="2">
    <source>
        <dbReference type="ARBA" id="ARBA00006187"/>
    </source>
</evidence>
<feature type="compositionally biased region" description="Basic and acidic residues" evidence="6">
    <location>
        <begin position="482"/>
        <end position="496"/>
    </location>
</feature>
<evidence type="ECO:0000256" key="3">
    <source>
        <dbReference type="ARBA" id="ARBA00022701"/>
    </source>
</evidence>
<keyword evidence="4" id="KW-0963">Cytoplasm</keyword>
<evidence type="ECO:0000256" key="1">
    <source>
        <dbReference type="ARBA" id="ARBA00004245"/>
    </source>
</evidence>
<evidence type="ECO:0000256" key="4">
    <source>
        <dbReference type="ARBA" id="ARBA00023212"/>
    </source>
</evidence>
<evidence type="ECO:0000256" key="6">
    <source>
        <dbReference type="SAM" id="MobiDB-lite"/>
    </source>
</evidence>
<comment type="caution">
    <text evidence="7">The sequence shown here is derived from an EMBL/GenBank/DDBJ whole genome shotgun (WGS) entry which is preliminary data.</text>
</comment>
<sequence>MSTAQSNLLSQMETTCGSLLHELQIIWDEVGESDVEKDRMLLELEQECLEVYRRKVDQANRCRAQLRQAIADAEAELAAICSAMGERPVHIRQSDQSTGSLKAELRAILPQIEEMRKRKSDRKNQFIEVKKEIESIKNEIYSPGGYALNDKAVDENDLSLRYLEELNRELQALQKEKCERLQQVMEHLNYLCSCCSVLGLDFEQTASEIHPSLGESEGSKNISNDTIEKLRTAIQKLREVKMQRMQQVKAEVSRLEELKASKMKELVLKKKAELEDICRKTHLIPESNSSIDIAINAVESGAVDASCVLEQIELQISRVKEEALSRKDILEKVEKWMAACDEESWLEEYNRDNNRYNAGRGAHLTLKRAEKARALVNKLPGMVRLLSMLEDYIVLRQEKELERKRQRDQKKLQGQLLTEQEALYGSKPSPMKNQSAKKGPRLSCGGAGASNRRLSLGGSMLQTPKPDMHPPAKATPNTRNAKKSERLNQDSLRDDGFAGLSSGRRGLDLAGLPAQQHSLNLQFAREIESPMMRKPFSPISSTDSSRSNVTNILDDLNKKHNEMLQKTTLTSNNSTPFTTPSKMISMTDVENRTPQATPFPVPSSTPSTVSIPMQMALTPAPKQTATTVPMQLALTTVPMHMAIVPAQNAAKSVDEEIEYSFEERRAGFVVPRSRLVNAMQV</sequence>
<feature type="compositionally biased region" description="Basic and acidic residues" evidence="6">
    <location>
        <begin position="402"/>
        <end position="411"/>
    </location>
</feature>
<feature type="coiled-coil region" evidence="5">
    <location>
        <begin position="49"/>
        <end position="83"/>
    </location>
</feature>
<evidence type="ECO:0000256" key="5">
    <source>
        <dbReference type="SAM" id="Coils"/>
    </source>
</evidence>
<evidence type="ECO:0000313" key="8">
    <source>
        <dbReference type="Proteomes" id="UP001318860"/>
    </source>
</evidence>
<protein>
    <recommendedName>
        <fullName evidence="9">65-kDa microtubule-associated protein 3</fullName>
    </recommendedName>
</protein>
<organism evidence="7 8">
    <name type="scientific">Rehmannia glutinosa</name>
    <name type="common">Chinese foxglove</name>
    <dbReference type="NCBI Taxonomy" id="99300"/>
    <lineage>
        <taxon>Eukaryota</taxon>
        <taxon>Viridiplantae</taxon>
        <taxon>Streptophyta</taxon>
        <taxon>Embryophyta</taxon>
        <taxon>Tracheophyta</taxon>
        <taxon>Spermatophyta</taxon>
        <taxon>Magnoliopsida</taxon>
        <taxon>eudicotyledons</taxon>
        <taxon>Gunneridae</taxon>
        <taxon>Pentapetalae</taxon>
        <taxon>asterids</taxon>
        <taxon>lamiids</taxon>
        <taxon>Lamiales</taxon>
        <taxon>Orobanchaceae</taxon>
        <taxon>Rehmannieae</taxon>
        <taxon>Rehmannia</taxon>
    </lineage>
</organism>
<dbReference type="Pfam" id="PF03999">
    <property type="entry name" value="MAP65_ASE1"/>
    <property type="match status" value="1"/>
</dbReference>
<dbReference type="EMBL" id="JABTTQ020000005">
    <property type="protein sequence ID" value="KAK6155814.1"/>
    <property type="molecule type" value="Genomic_DNA"/>
</dbReference>
<accession>A0ABR0X8N4</accession>
<gene>
    <name evidence="7" type="ORF">DH2020_010062</name>
</gene>
<dbReference type="PANTHER" id="PTHR19321:SF7">
    <property type="entry name" value="65-KDA MICROTUBULE-ASSOCIATED PROTEIN 3"/>
    <property type="match status" value="1"/>
</dbReference>
<comment type="similarity">
    <text evidence="2">Belongs to the MAP65/ASE1 family.</text>
</comment>
<keyword evidence="3" id="KW-0493">Microtubule</keyword>